<comment type="caution">
    <text evidence="2">The sequence shown here is derived from an EMBL/GenBank/DDBJ whole genome shotgun (WGS) entry which is preliminary data.</text>
</comment>
<organism evidence="2 3">
    <name type="scientific">Planococcus salinus</name>
    <dbReference type="NCBI Taxonomy" id="1848460"/>
    <lineage>
        <taxon>Bacteria</taxon>
        <taxon>Bacillati</taxon>
        <taxon>Bacillota</taxon>
        <taxon>Bacilli</taxon>
        <taxon>Bacillales</taxon>
        <taxon>Caryophanaceae</taxon>
        <taxon>Planococcus</taxon>
    </lineage>
</organism>
<dbReference type="Pfam" id="PF00378">
    <property type="entry name" value="ECH_1"/>
    <property type="match status" value="1"/>
</dbReference>
<evidence type="ECO:0000313" key="2">
    <source>
        <dbReference type="EMBL" id="RNF40191.1"/>
    </source>
</evidence>
<comment type="similarity">
    <text evidence="1">Belongs to the enoyl-CoA hydratase/isomerase family.</text>
</comment>
<dbReference type="InterPro" id="IPR001753">
    <property type="entry name" value="Enoyl-CoA_hydra/iso"/>
</dbReference>
<proteinExistence type="inferred from homology"/>
<dbReference type="PANTHER" id="PTHR43459">
    <property type="entry name" value="ENOYL-COA HYDRATASE"/>
    <property type="match status" value="1"/>
</dbReference>
<dbReference type="CDD" id="cd06558">
    <property type="entry name" value="crotonase-like"/>
    <property type="match status" value="1"/>
</dbReference>
<evidence type="ECO:0000313" key="3">
    <source>
        <dbReference type="Proteomes" id="UP000275473"/>
    </source>
</evidence>
<dbReference type="SUPFAM" id="SSF52096">
    <property type="entry name" value="ClpP/crotonase"/>
    <property type="match status" value="1"/>
</dbReference>
<dbReference type="OrthoDB" id="9775794at2"/>
<reference evidence="2 3" key="1">
    <citation type="journal article" date="2018" name="Int. J. Syst. Evol. Microbiol.">
        <title>Planococcus salinus sp. nov., a moderately halophilic bacterium isolated from a saline-alkali soil.</title>
        <authorList>
            <person name="Gan L."/>
        </authorList>
    </citation>
    <scope>NUCLEOTIDE SEQUENCE [LARGE SCALE GENOMIC DNA]</scope>
    <source>
        <strain evidence="2 3">LCB217</strain>
    </source>
</reference>
<sequence length="268" mass="29731">MPDLLFEVKNNIATITLNRPDAINAFSGEMIDLWIEALETVRDSEDIRVLVVQGNGRGFCSGGDIKEMIAGRGFYQSDEDRISTGLKRKNSLWKKVQRVPLLLQEIDQPVIAKVHGIAFGAGLDMALMCDIRIAAESTKLSESYVKVGLVPGDGGAYFLPRLVGTDQALHMLWTGEAFDAKTAKEMGLVTFVVGDDELDDYVQKYAERLAAGPQQAMRLTKRAVYQSKEMPLRSSLDFISSKMGLVMESNDFKEGVQAVTEKRRAKFE</sequence>
<protein>
    <submittedName>
        <fullName evidence="2">Enoyl-CoA hydratase</fullName>
    </submittedName>
</protein>
<dbReference type="PROSITE" id="PS00166">
    <property type="entry name" value="ENOYL_COA_HYDRATASE"/>
    <property type="match status" value="1"/>
</dbReference>
<dbReference type="AlphaFoldDB" id="A0A3M8P9T5"/>
<accession>A0A3M8P9T5</accession>
<dbReference type="GO" id="GO:0003824">
    <property type="term" value="F:catalytic activity"/>
    <property type="evidence" value="ECO:0007669"/>
    <property type="project" value="InterPro"/>
</dbReference>
<evidence type="ECO:0000256" key="1">
    <source>
        <dbReference type="RuleBase" id="RU003707"/>
    </source>
</evidence>
<dbReference type="InterPro" id="IPR029045">
    <property type="entry name" value="ClpP/crotonase-like_dom_sf"/>
</dbReference>
<dbReference type="Proteomes" id="UP000275473">
    <property type="component" value="Unassembled WGS sequence"/>
</dbReference>
<dbReference type="PANTHER" id="PTHR43459:SF1">
    <property type="entry name" value="EG:BACN32G11.4 PROTEIN"/>
    <property type="match status" value="1"/>
</dbReference>
<dbReference type="EMBL" id="RIAX01000003">
    <property type="protein sequence ID" value="RNF40191.1"/>
    <property type="molecule type" value="Genomic_DNA"/>
</dbReference>
<dbReference type="InterPro" id="IPR018376">
    <property type="entry name" value="Enoyl-CoA_hyd/isom_CS"/>
</dbReference>
<dbReference type="RefSeq" id="WP_123164700.1">
    <property type="nucleotide sequence ID" value="NZ_RIAX01000003.1"/>
</dbReference>
<name>A0A3M8P9T5_9BACL</name>
<gene>
    <name evidence="2" type="ORF">EEX84_06010</name>
</gene>
<keyword evidence="3" id="KW-1185">Reference proteome</keyword>
<dbReference type="Gene3D" id="3.90.226.10">
    <property type="entry name" value="2-enoyl-CoA Hydratase, Chain A, domain 1"/>
    <property type="match status" value="1"/>
</dbReference>